<keyword evidence="2" id="KW-1133">Transmembrane helix</keyword>
<sequence>MAENTLFELASWLVAAVAVPITAQLMWQSWSSRRPATMEPGRDVAKKAIEKGRPASRRR</sequence>
<organism evidence="3 4">
    <name type="scientific">Hypericibacter terrae</name>
    <dbReference type="NCBI Taxonomy" id="2602015"/>
    <lineage>
        <taxon>Bacteria</taxon>
        <taxon>Pseudomonadati</taxon>
        <taxon>Pseudomonadota</taxon>
        <taxon>Alphaproteobacteria</taxon>
        <taxon>Rhodospirillales</taxon>
        <taxon>Dongiaceae</taxon>
        <taxon>Hypericibacter</taxon>
    </lineage>
</organism>
<dbReference type="KEGG" id="htq:FRZ44_47630"/>
<proteinExistence type="predicted"/>
<feature type="region of interest" description="Disordered" evidence="1">
    <location>
        <begin position="35"/>
        <end position="59"/>
    </location>
</feature>
<feature type="compositionally biased region" description="Basic and acidic residues" evidence="1">
    <location>
        <begin position="40"/>
        <end position="53"/>
    </location>
</feature>
<reference evidence="3 4" key="1">
    <citation type="submission" date="2019-08" db="EMBL/GenBank/DDBJ databases">
        <title>Hyperibacter terrae gen. nov., sp. nov. and Hyperibacter viscosus sp. nov., two new members in the family Rhodospirillaceae isolated from the rhizosphere of Hypericum perforatum.</title>
        <authorList>
            <person name="Noviana Z."/>
        </authorList>
    </citation>
    <scope>NUCLEOTIDE SEQUENCE [LARGE SCALE GENOMIC DNA]</scope>
    <source>
        <strain evidence="3 4">R5913</strain>
    </source>
</reference>
<evidence type="ECO:0000313" key="4">
    <source>
        <dbReference type="Proteomes" id="UP000326202"/>
    </source>
</evidence>
<dbReference type="AlphaFoldDB" id="A0A5J6MQ29"/>
<accession>A0A5J6MQ29</accession>
<evidence type="ECO:0000256" key="1">
    <source>
        <dbReference type="SAM" id="MobiDB-lite"/>
    </source>
</evidence>
<keyword evidence="4" id="KW-1185">Reference proteome</keyword>
<evidence type="ECO:0000313" key="3">
    <source>
        <dbReference type="EMBL" id="QEX19449.1"/>
    </source>
</evidence>
<evidence type="ECO:0000256" key="2">
    <source>
        <dbReference type="SAM" id="Phobius"/>
    </source>
</evidence>
<gene>
    <name evidence="3" type="ORF">FRZ44_47630</name>
</gene>
<dbReference type="Proteomes" id="UP000326202">
    <property type="component" value="Chromosome"/>
</dbReference>
<keyword evidence="2" id="KW-0472">Membrane</keyword>
<feature type="transmembrane region" description="Helical" evidence="2">
    <location>
        <begin position="6"/>
        <end position="27"/>
    </location>
</feature>
<dbReference type="RefSeq" id="WP_151179510.1">
    <property type="nucleotide sequence ID" value="NZ_CP042906.1"/>
</dbReference>
<keyword evidence="2" id="KW-0812">Transmembrane</keyword>
<name>A0A5J6MQ29_9PROT</name>
<protein>
    <submittedName>
        <fullName evidence="3">Uncharacterized protein</fullName>
    </submittedName>
</protein>
<dbReference type="EMBL" id="CP042906">
    <property type="protein sequence ID" value="QEX19449.1"/>
    <property type="molecule type" value="Genomic_DNA"/>
</dbReference>